<keyword evidence="3" id="KW-1185">Reference proteome</keyword>
<gene>
    <name evidence="2" type="ORF">CDV49_13690</name>
</gene>
<dbReference type="Proteomes" id="UP000196878">
    <property type="component" value="Unassembled WGS sequence"/>
</dbReference>
<reference evidence="2 3" key="1">
    <citation type="submission" date="2016-12" db="EMBL/GenBank/DDBJ databases">
        <title>Comparison of Traditional DNA-DNA Hybridization with In Silico Genomic Analysis.</title>
        <authorList>
            <person name="Nicholson A.C."/>
            <person name="Humrighouse B.W."/>
            <person name="Graziano J."/>
            <person name="Lasker B."/>
            <person name="Whitney A.M."/>
            <person name="Mcquiston J.R."/>
        </authorList>
    </citation>
    <scope>NUCLEOTIDE SEQUENCE [LARGE SCALE GENOMIC DNA]</scope>
    <source>
        <strain evidence="2 3">H2240</strain>
    </source>
</reference>
<dbReference type="AlphaFoldDB" id="A0A212A9A0"/>
<feature type="region of interest" description="Disordered" evidence="1">
    <location>
        <begin position="41"/>
        <end position="65"/>
    </location>
</feature>
<comment type="caution">
    <text evidence="2">The sequence shown here is derived from an EMBL/GenBank/DDBJ whole genome shotgun (WGS) entry which is preliminary data.</text>
</comment>
<accession>A0A212A9A0</accession>
<protein>
    <submittedName>
        <fullName evidence="2">Uncharacterized protein</fullName>
    </submittedName>
</protein>
<dbReference type="EMBL" id="NIPW01000027">
    <property type="protein sequence ID" value="OWJ76550.1"/>
    <property type="molecule type" value="Genomic_DNA"/>
</dbReference>
<organism evidence="2 3">
    <name type="scientific">Haematobacter genomosp. 1</name>
    <dbReference type="NCBI Taxonomy" id="366618"/>
    <lineage>
        <taxon>Bacteria</taxon>
        <taxon>Pseudomonadati</taxon>
        <taxon>Pseudomonadota</taxon>
        <taxon>Alphaproteobacteria</taxon>
        <taxon>Rhodobacterales</taxon>
        <taxon>Paracoccaceae</taxon>
        <taxon>Haematobacter</taxon>
    </lineage>
</organism>
<evidence type="ECO:0000313" key="2">
    <source>
        <dbReference type="EMBL" id="OWJ76550.1"/>
    </source>
</evidence>
<evidence type="ECO:0000313" key="3">
    <source>
        <dbReference type="Proteomes" id="UP000196878"/>
    </source>
</evidence>
<evidence type="ECO:0000256" key="1">
    <source>
        <dbReference type="SAM" id="MobiDB-lite"/>
    </source>
</evidence>
<sequence length="74" mass="7903">MLKSAPKPQVLARNRTDFPAFNASWVDVRLFQQLVGGGGLAPELPTELTTGPHSGRRSGRQTGAVLESRVLTGC</sequence>
<name>A0A212A9A0_9RHOB</name>
<proteinExistence type="predicted"/>